<dbReference type="InterPro" id="IPR000843">
    <property type="entry name" value="HTH_LacI"/>
</dbReference>
<sequence>MQPKLKDVAKLAGVSVATVSRVINDRGYLSSGTKEKVYQAMRQLNYSPNSAARALRGKTFKLIGLIFASVENPLIAEAVQKIENQLFEGGYKAIICNSLDNPAKEQQYLKMLMANQVDGIITGSHNEGLKEYKMSGLPIVSYDRYFPSPIPTVSCDNAAGGKLAANTLMDKGSEKLMLISGSLEKIPRNADRVTGFNQAVEAVGQKSTTVRLRFNDTPGIKRAMIRQQLSAYQPDGVFCTDDQTALLCLQEAKSLGMKVPDDLQVIGFDGSQYVQQYHPELSTIVQPIDDIVDLLVRILFNRLEQNDDQLLDRYVLPVSLLQRGSLRK</sequence>
<feature type="domain" description="HTH lacI-type" evidence="5">
    <location>
        <begin position="3"/>
        <end position="57"/>
    </location>
</feature>
<dbReference type="Gene3D" id="1.10.260.40">
    <property type="entry name" value="lambda repressor-like DNA-binding domains"/>
    <property type="match status" value="1"/>
</dbReference>
<dbReference type="PROSITE" id="PS50932">
    <property type="entry name" value="HTH_LACI_2"/>
    <property type="match status" value="1"/>
</dbReference>
<dbReference type="PRINTS" id="PR00036">
    <property type="entry name" value="HTHLACI"/>
</dbReference>
<dbReference type="SUPFAM" id="SSF53822">
    <property type="entry name" value="Periplasmic binding protein-like I"/>
    <property type="match status" value="1"/>
</dbReference>
<evidence type="ECO:0000259" key="5">
    <source>
        <dbReference type="PROSITE" id="PS50932"/>
    </source>
</evidence>
<dbReference type="HOGENOM" id="CLU_037628_6_0_9"/>
<proteinExistence type="predicted"/>
<dbReference type="PANTHER" id="PTHR30146:SF95">
    <property type="entry name" value="RIBOSE OPERON REPRESSOR"/>
    <property type="match status" value="1"/>
</dbReference>
<evidence type="ECO:0000313" key="6">
    <source>
        <dbReference type="EMBL" id="AFS01478.1"/>
    </source>
</evidence>
<dbReference type="RefSeq" id="WP_014940896.1">
    <property type="nucleotide sequence ID" value="NC_018611.1"/>
</dbReference>
<reference evidence="6 7" key="1">
    <citation type="journal article" date="2012" name="J. Biotechnol.">
        <title>Insights into the completely annotated genome of Lactobacillus buchneri CD034, a strain isolated from stable grass silage.</title>
        <authorList>
            <person name="Heinl S."/>
            <person name="Wibberg D."/>
            <person name="Eikmeyer F."/>
            <person name="Szczepanowski R."/>
            <person name="Blom J."/>
            <person name="Linke B."/>
            <person name="Goesmann A."/>
            <person name="Grabherr R."/>
            <person name="Schwab H."/>
            <person name="Puhler A."/>
            <person name="Schluter A."/>
        </authorList>
    </citation>
    <scope>NUCLEOTIDE SEQUENCE [LARGE SCALE GENOMIC DNA]</scope>
    <source>
        <strain evidence="6 7">CD034</strain>
        <plasmid evidence="6">pCD034-3</plasmid>
    </source>
</reference>
<keyword evidence="6" id="KW-0614">Plasmid</keyword>
<dbReference type="CDD" id="cd01392">
    <property type="entry name" value="HTH_LacI"/>
    <property type="match status" value="1"/>
</dbReference>
<dbReference type="GO" id="GO:0003700">
    <property type="term" value="F:DNA-binding transcription factor activity"/>
    <property type="evidence" value="ECO:0007669"/>
    <property type="project" value="TreeGrafter"/>
</dbReference>
<dbReference type="Gene3D" id="3.40.50.2300">
    <property type="match status" value="2"/>
</dbReference>
<dbReference type="PATRIC" id="fig|1071400.3.peg.2427"/>
<evidence type="ECO:0000256" key="3">
    <source>
        <dbReference type="ARBA" id="ARBA00023125"/>
    </source>
</evidence>
<dbReference type="PROSITE" id="PS00356">
    <property type="entry name" value="HTH_LACI_1"/>
    <property type="match status" value="1"/>
</dbReference>
<keyword evidence="3" id="KW-0238">DNA-binding</keyword>
<dbReference type="OrthoDB" id="9796186at2"/>
<keyword evidence="2" id="KW-0805">Transcription regulation</keyword>
<organism evidence="6 7">
    <name type="scientific">Lentilactobacillus buchneri subsp. silagei CD034</name>
    <dbReference type="NCBI Taxonomy" id="1071400"/>
    <lineage>
        <taxon>Bacteria</taxon>
        <taxon>Bacillati</taxon>
        <taxon>Bacillota</taxon>
        <taxon>Bacilli</taxon>
        <taxon>Lactobacillales</taxon>
        <taxon>Lactobacillaceae</taxon>
        <taxon>Lentilactobacillus</taxon>
        <taxon>Lentilactobacillus buchneri subsp. silagei</taxon>
    </lineage>
</organism>
<evidence type="ECO:0000256" key="1">
    <source>
        <dbReference type="ARBA" id="ARBA00022491"/>
    </source>
</evidence>
<dbReference type="InterPro" id="IPR010982">
    <property type="entry name" value="Lambda_DNA-bd_dom_sf"/>
</dbReference>
<dbReference type="CDD" id="cd06291">
    <property type="entry name" value="PBP1_Qymf-like"/>
    <property type="match status" value="1"/>
</dbReference>
<dbReference type="SUPFAM" id="SSF47413">
    <property type="entry name" value="lambda repressor-like DNA-binding domains"/>
    <property type="match status" value="1"/>
</dbReference>
<dbReference type="EMBL" id="CP003044">
    <property type="protein sequence ID" value="AFS01478.1"/>
    <property type="molecule type" value="Genomic_DNA"/>
</dbReference>
<keyword evidence="1" id="KW-0678">Repressor</keyword>
<dbReference type="GO" id="GO:0000976">
    <property type="term" value="F:transcription cis-regulatory region binding"/>
    <property type="evidence" value="ECO:0007669"/>
    <property type="project" value="TreeGrafter"/>
</dbReference>
<dbReference type="PANTHER" id="PTHR30146">
    <property type="entry name" value="LACI-RELATED TRANSCRIPTIONAL REPRESSOR"/>
    <property type="match status" value="1"/>
</dbReference>
<evidence type="ECO:0000256" key="4">
    <source>
        <dbReference type="ARBA" id="ARBA00023163"/>
    </source>
</evidence>
<keyword evidence="4" id="KW-0804">Transcription</keyword>
<keyword evidence="7" id="KW-1185">Reference proteome</keyword>
<dbReference type="Pfam" id="PF13377">
    <property type="entry name" value="Peripla_BP_3"/>
    <property type="match status" value="1"/>
</dbReference>
<geneLocation type="plasmid" evidence="6 7">
    <name>pCD034-3</name>
</geneLocation>
<protein>
    <submittedName>
        <fullName evidence="6">Sucrose operon repressor</fullName>
    </submittedName>
</protein>
<evidence type="ECO:0000256" key="2">
    <source>
        <dbReference type="ARBA" id="ARBA00023015"/>
    </source>
</evidence>
<dbReference type="SMART" id="SM00354">
    <property type="entry name" value="HTH_LACI"/>
    <property type="match status" value="1"/>
</dbReference>
<evidence type="ECO:0000313" key="7">
    <source>
        <dbReference type="Proteomes" id="UP000007332"/>
    </source>
</evidence>
<dbReference type="Pfam" id="PF00356">
    <property type="entry name" value="LacI"/>
    <property type="match status" value="1"/>
</dbReference>
<accession>J9W4V8</accession>
<dbReference type="InterPro" id="IPR046335">
    <property type="entry name" value="LacI/GalR-like_sensor"/>
</dbReference>
<dbReference type="Proteomes" id="UP000007332">
    <property type="component" value="Plasmid pCD034-3"/>
</dbReference>
<dbReference type="KEGG" id="lbn:LBUCD034_p0051"/>
<dbReference type="AlphaFoldDB" id="J9W4V8"/>
<dbReference type="InterPro" id="IPR028082">
    <property type="entry name" value="Peripla_BP_I"/>
</dbReference>
<name>J9W4V8_LENBU</name>
<gene>
    <name evidence="6" type="primary">scrR</name>
    <name evidence="6" type="ORF">LBUCD034_p0051</name>
</gene>